<accession>A0A0C2DG40</accession>
<dbReference type="Gene3D" id="2.40.30.170">
    <property type="match status" value="1"/>
</dbReference>
<dbReference type="Gene3D" id="1.10.287.470">
    <property type="entry name" value="Helix hairpin bin"/>
    <property type="match status" value="1"/>
</dbReference>
<dbReference type="RefSeq" id="WP_052546699.1">
    <property type="nucleotide sequence ID" value="NZ_JMCC02000009.1"/>
</dbReference>
<sequence length="504" mass="53460">MPDLKQTLRRAITFVGLTALGVGSYLWLTRTAASPKPRSSREQGQPVRVIEVSEAAAVPRVIGYGEVAAQRSWQGLAEVAGTIIEMGPNVQVGRIVREGDILFEVDPEELELEKRRTVASAKGVRAQISELKAREASAKASLAVDAEVLALANKELERTESLYRQGTASLSEVEAAEASVLSAKKSVVSLQNTLAELPASRRILEAQLEEVDVGVTGAELVLARTRIVAPFTMRISELNVTTGQSVSSGQVLIVGEGLDVLEVTARLPLGGIDPLLPARPERSRPGPAPGSDAAASDPPPSTEAPDEPNTPASTKTPSEPDAGPPADPAAGSEQPRPGRWFDRVAEVVTPTVRLRMAGVDATWPARFSRFAGVDPLTRTTGVVVEVDRSQRREGSRDIQLSAGMHVSVEFVGAAKPGCLALPIDAVHDGVVYVVADEDRLERRDVEIAWSQEEFVCVESGLAVGERVVVSEVVPAVNGMRLAPTVDAFETARLAGLLGTDEGAQ</sequence>
<evidence type="ECO:0000313" key="7">
    <source>
        <dbReference type="Proteomes" id="UP000031599"/>
    </source>
</evidence>
<organism evidence="6 7">
    <name type="scientific">Enhygromyxa salina</name>
    <dbReference type="NCBI Taxonomy" id="215803"/>
    <lineage>
        <taxon>Bacteria</taxon>
        <taxon>Pseudomonadati</taxon>
        <taxon>Myxococcota</taxon>
        <taxon>Polyangia</taxon>
        <taxon>Nannocystales</taxon>
        <taxon>Nannocystaceae</taxon>
        <taxon>Enhygromyxa</taxon>
    </lineage>
</organism>
<dbReference type="PANTHER" id="PTHR30469:SF12">
    <property type="entry name" value="MULTIDRUG RESISTANCE PROTEIN MDTA"/>
    <property type="match status" value="1"/>
</dbReference>
<evidence type="ECO:0000259" key="5">
    <source>
        <dbReference type="Pfam" id="PF25967"/>
    </source>
</evidence>
<feature type="domain" description="Multidrug resistance protein MdtA-like C-terminal permuted SH3" evidence="5">
    <location>
        <begin position="430"/>
        <end position="472"/>
    </location>
</feature>
<dbReference type="Gene3D" id="2.40.420.20">
    <property type="match status" value="1"/>
</dbReference>
<feature type="transmembrane region" description="Helical" evidence="3">
    <location>
        <begin position="12"/>
        <end position="28"/>
    </location>
</feature>
<dbReference type="InterPro" id="IPR058625">
    <property type="entry name" value="MdtA-like_BSH"/>
</dbReference>
<name>A0A0C2DG40_9BACT</name>
<evidence type="ECO:0000313" key="6">
    <source>
        <dbReference type="EMBL" id="KIG18652.1"/>
    </source>
</evidence>
<keyword evidence="3" id="KW-0812">Transmembrane</keyword>
<dbReference type="Proteomes" id="UP000031599">
    <property type="component" value="Unassembled WGS sequence"/>
</dbReference>
<keyword evidence="3" id="KW-0472">Membrane</keyword>
<proteinExistence type="predicted"/>
<keyword evidence="3" id="KW-1133">Transmembrane helix</keyword>
<evidence type="ECO:0000256" key="1">
    <source>
        <dbReference type="ARBA" id="ARBA00022448"/>
    </source>
</evidence>
<feature type="region of interest" description="Disordered" evidence="2">
    <location>
        <begin position="271"/>
        <end position="341"/>
    </location>
</feature>
<evidence type="ECO:0000256" key="2">
    <source>
        <dbReference type="SAM" id="MobiDB-lite"/>
    </source>
</evidence>
<feature type="domain" description="Multidrug resistance protein MdtA-like barrel-sandwich hybrid" evidence="4">
    <location>
        <begin position="78"/>
        <end position="251"/>
    </location>
</feature>
<dbReference type="Gene3D" id="2.40.50.100">
    <property type="match status" value="1"/>
</dbReference>
<dbReference type="EMBL" id="JMCC02000009">
    <property type="protein sequence ID" value="KIG18652.1"/>
    <property type="molecule type" value="Genomic_DNA"/>
</dbReference>
<dbReference type="GO" id="GO:0015562">
    <property type="term" value="F:efflux transmembrane transporter activity"/>
    <property type="evidence" value="ECO:0007669"/>
    <property type="project" value="InterPro"/>
</dbReference>
<dbReference type="Pfam" id="PF25917">
    <property type="entry name" value="BSH_RND"/>
    <property type="match status" value="1"/>
</dbReference>
<evidence type="ECO:0000259" key="4">
    <source>
        <dbReference type="Pfam" id="PF25917"/>
    </source>
</evidence>
<comment type="caution">
    <text evidence="6">The sequence shown here is derived from an EMBL/GenBank/DDBJ whole genome shotgun (WGS) entry which is preliminary data.</text>
</comment>
<dbReference type="SUPFAM" id="SSF111369">
    <property type="entry name" value="HlyD-like secretion proteins"/>
    <property type="match status" value="1"/>
</dbReference>
<protein>
    <submittedName>
        <fullName evidence="6">Membrane fusion component of tripartite multidrug resistance system</fullName>
    </submittedName>
</protein>
<dbReference type="AlphaFoldDB" id="A0A0C2DG40"/>
<dbReference type="Pfam" id="PF25967">
    <property type="entry name" value="RND-MFP_C"/>
    <property type="match status" value="1"/>
</dbReference>
<gene>
    <name evidence="6" type="ORF">DB30_07667</name>
</gene>
<reference evidence="6 7" key="1">
    <citation type="submission" date="2014-12" db="EMBL/GenBank/DDBJ databases">
        <title>Genome assembly of Enhygromyxa salina DSM 15201.</title>
        <authorList>
            <person name="Sharma G."/>
            <person name="Subramanian S."/>
        </authorList>
    </citation>
    <scope>NUCLEOTIDE SEQUENCE [LARGE SCALE GENOMIC DNA]</scope>
    <source>
        <strain evidence="6 7">DSM 15201</strain>
    </source>
</reference>
<dbReference type="InterPro" id="IPR058627">
    <property type="entry name" value="MdtA-like_C"/>
</dbReference>
<dbReference type="GO" id="GO:1990281">
    <property type="term" value="C:efflux pump complex"/>
    <property type="evidence" value="ECO:0007669"/>
    <property type="project" value="TreeGrafter"/>
</dbReference>
<dbReference type="PANTHER" id="PTHR30469">
    <property type="entry name" value="MULTIDRUG RESISTANCE PROTEIN MDTA"/>
    <property type="match status" value="1"/>
</dbReference>
<evidence type="ECO:0000256" key="3">
    <source>
        <dbReference type="SAM" id="Phobius"/>
    </source>
</evidence>
<keyword evidence="1" id="KW-0813">Transport</keyword>